<reference evidence="4" key="1">
    <citation type="submission" date="2019-04" db="EMBL/GenBank/DDBJ databases">
        <title>Genome assembly of Zosterops borbonicus 15179.</title>
        <authorList>
            <person name="Leroy T."/>
            <person name="Anselmetti Y."/>
            <person name="Tilak M.-K."/>
            <person name="Nabholz B."/>
        </authorList>
    </citation>
    <scope>NUCLEOTIDE SEQUENCE</scope>
    <source>
        <strain evidence="4">HGM_15179</strain>
        <tissue evidence="4">Muscle</tissue>
    </source>
</reference>
<organism evidence="4 5">
    <name type="scientific">Zosterops borbonicus</name>
    <dbReference type="NCBI Taxonomy" id="364589"/>
    <lineage>
        <taxon>Eukaryota</taxon>
        <taxon>Metazoa</taxon>
        <taxon>Chordata</taxon>
        <taxon>Craniata</taxon>
        <taxon>Vertebrata</taxon>
        <taxon>Euteleostomi</taxon>
        <taxon>Archelosauria</taxon>
        <taxon>Archosauria</taxon>
        <taxon>Dinosauria</taxon>
        <taxon>Saurischia</taxon>
        <taxon>Theropoda</taxon>
        <taxon>Coelurosauria</taxon>
        <taxon>Aves</taxon>
        <taxon>Neognathae</taxon>
        <taxon>Neoaves</taxon>
        <taxon>Telluraves</taxon>
        <taxon>Australaves</taxon>
        <taxon>Passeriformes</taxon>
        <taxon>Sylvioidea</taxon>
        <taxon>Zosteropidae</taxon>
        <taxon>Zosterops</taxon>
    </lineage>
</organism>
<keyword evidence="2" id="KW-1133">Transmembrane helix</keyword>
<name>A0A8K1GK46_9PASS</name>
<dbReference type="InterPro" id="IPR026622">
    <property type="entry name" value="Mxra7"/>
</dbReference>
<comment type="caution">
    <text evidence="4">The sequence shown here is derived from an EMBL/GenBank/DDBJ whole genome shotgun (WGS) entry which is preliminary data.</text>
</comment>
<dbReference type="AlphaFoldDB" id="A0A8K1GK46"/>
<feature type="compositionally biased region" description="Basic and acidic residues" evidence="1">
    <location>
        <begin position="174"/>
        <end position="183"/>
    </location>
</feature>
<dbReference type="OrthoDB" id="5983600at2759"/>
<keyword evidence="2" id="KW-0472">Membrane</keyword>
<accession>A0A8K1GK46</accession>
<keyword evidence="2" id="KW-0812">Transmembrane</keyword>
<protein>
    <recommendedName>
        <fullName evidence="3">Matrix-remodeling-associated protein 7 helical domain-containing protein</fullName>
    </recommendedName>
</protein>
<dbReference type="Pfam" id="PF25473">
    <property type="entry name" value="MXRA7_helical"/>
    <property type="match status" value="1"/>
</dbReference>
<dbReference type="Proteomes" id="UP000796761">
    <property type="component" value="Unassembled WGS sequence"/>
</dbReference>
<keyword evidence="5" id="KW-1185">Reference proteome</keyword>
<evidence type="ECO:0000256" key="2">
    <source>
        <dbReference type="SAM" id="Phobius"/>
    </source>
</evidence>
<dbReference type="Gene3D" id="6.10.250.1010">
    <property type="match status" value="1"/>
</dbReference>
<feature type="compositionally biased region" description="Basic and acidic residues" evidence="1">
    <location>
        <begin position="33"/>
        <end position="49"/>
    </location>
</feature>
<feature type="compositionally biased region" description="Basic and acidic residues" evidence="1">
    <location>
        <begin position="78"/>
        <end position="91"/>
    </location>
</feature>
<sequence>MDLPVDLYLAVPLLFTVLALVLASVFLRLRGGGERAAEGPREPAAEPAREGGPGGEAAAAGPEDEGSRVSVEEVGVGDDEKGTVTEQRDAAAEPGPGAEPSPAAAESIPRQPPEEPRQIPEQPRQIPEEPRQIPEQPRQVPAEPRQVPEEPRQVPEEPRQPPEQPRQVPAEPRQPGHREDAESKIPPLGASPGSSLGHTGQAEDMSGHAALSSHEEEEEVDSENEKLVVREPEDEDAADEMFSFKYSPGKLRGNQYKSMMSKEELEEEQRVQREQLAAIFRLMKEKSDTFGEMSEGDMKEQLRLYDI</sequence>
<evidence type="ECO:0000259" key="3">
    <source>
        <dbReference type="Pfam" id="PF25473"/>
    </source>
</evidence>
<feature type="compositionally biased region" description="Low complexity" evidence="1">
    <location>
        <begin position="92"/>
        <end position="109"/>
    </location>
</feature>
<dbReference type="PANTHER" id="PTHR21845:SF2">
    <property type="entry name" value="MATRIX-REMODELING-ASSOCIATED PROTEIN 7"/>
    <property type="match status" value="1"/>
</dbReference>
<gene>
    <name evidence="4" type="ORF">HGM15179_007809</name>
</gene>
<feature type="compositionally biased region" description="Low complexity" evidence="1">
    <location>
        <begin position="133"/>
        <end position="145"/>
    </location>
</feature>
<feature type="transmembrane region" description="Helical" evidence="2">
    <location>
        <begin position="6"/>
        <end position="27"/>
    </location>
</feature>
<evidence type="ECO:0000313" key="5">
    <source>
        <dbReference type="Proteomes" id="UP000796761"/>
    </source>
</evidence>
<evidence type="ECO:0000313" key="4">
    <source>
        <dbReference type="EMBL" id="TRZ19331.1"/>
    </source>
</evidence>
<dbReference type="EMBL" id="SWJQ01000190">
    <property type="protein sequence ID" value="TRZ19331.1"/>
    <property type="molecule type" value="Genomic_DNA"/>
</dbReference>
<feature type="domain" description="Matrix-remodeling-associated protein 7 helical" evidence="3">
    <location>
        <begin position="245"/>
        <end position="306"/>
    </location>
</feature>
<proteinExistence type="predicted"/>
<feature type="compositionally biased region" description="Basic and acidic residues" evidence="1">
    <location>
        <begin position="146"/>
        <end position="160"/>
    </location>
</feature>
<dbReference type="PANTHER" id="PTHR21845">
    <property type="entry name" value="TRANSMEMBRANE ANCHOR PROTEIN 1"/>
    <property type="match status" value="1"/>
</dbReference>
<dbReference type="InterPro" id="IPR057534">
    <property type="entry name" value="MXRA7_helical"/>
</dbReference>
<evidence type="ECO:0000256" key="1">
    <source>
        <dbReference type="SAM" id="MobiDB-lite"/>
    </source>
</evidence>
<feature type="region of interest" description="Disordered" evidence="1">
    <location>
        <begin position="33"/>
        <end position="253"/>
    </location>
</feature>